<dbReference type="Pfam" id="PF12852">
    <property type="entry name" value="Cupin_6"/>
    <property type="match status" value="1"/>
</dbReference>
<dbReference type="PROSITE" id="PS01124">
    <property type="entry name" value="HTH_ARAC_FAMILY_2"/>
    <property type="match status" value="1"/>
</dbReference>
<dbReference type="EMBL" id="CP158297">
    <property type="protein sequence ID" value="XBV83671.1"/>
    <property type="molecule type" value="Genomic_DNA"/>
</dbReference>
<feature type="domain" description="HTH araC/xylS-type" evidence="5">
    <location>
        <begin position="202"/>
        <end position="300"/>
    </location>
</feature>
<dbReference type="Pfam" id="PF12833">
    <property type="entry name" value="HTH_18"/>
    <property type="match status" value="1"/>
</dbReference>
<evidence type="ECO:0000256" key="1">
    <source>
        <dbReference type="ARBA" id="ARBA00023015"/>
    </source>
</evidence>
<evidence type="ECO:0000259" key="5">
    <source>
        <dbReference type="PROSITE" id="PS01124"/>
    </source>
</evidence>
<dbReference type="KEGG" id="dsc:ABOD76_03010"/>
<dbReference type="GO" id="GO:0003700">
    <property type="term" value="F:DNA-binding transcription factor activity"/>
    <property type="evidence" value="ECO:0007669"/>
    <property type="project" value="InterPro"/>
</dbReference>
<dbReference type="InterPro" id="IPR018060">
    <property type="entry name" value="HTH_AraC"/>
</dbReference>
<geneLocation type="plasmid" evidence="6">
    <name>pDson01</name>
</geneLocation>
<dbReference type="Gene3D" id="1.10.10.60">
    <property type="entry name" value="Homeodomain-like"/>
    <property type="match status" value="2"/>
</dbReference>
<evidence type="ECO:0000256" key="3">
    <source>
        <dbReference type="ARBA" id="ARBA00023163"/>
    </source>
</evidence>
<accession>A0AAU7U5Q0</accession>
<gene>
    <name evidence="6" type="ORF">ABOD76_03010</name>
</gene>
<dbReference type="SUPFAM" id="SSF51182">
    <property type="entry name" value="RmlC-like cupins"/>
    <property type="match status" value="1"/>
</dbReference>
<evidence type="ECO:0000256" key="4">
    <source>
        <dbReference type="SAM" id="MobiDB-lite"/>
    </source>
</evidence>
<dbReference type="PANTHER" id="PTHR46796:SF13">
    <property type="entry name" value="HTH-TYPE TRANSCRIPTIONAL ACTIVATOR RHAS"/>
    <property type="match status" value="1"/>
</dbReference>
<keyword evidence="6" id="KW-0614">Plasmid</keyword>
<evidence type="ECO:0000313" key="6">
    <source>
        <dbReference type="EMBL" id="XBV83671.1"/>
    </source>
</evidence>
<keyword evidence="2" id="KW-0238">DNA-binding</keyword>
<sequence>MDPLSEVLGHLRPSRPLARLVTSAGDWCVHFAAHGYIKVYAVLQGHCWIALDGGEPVALDAGDCVLLPGGGAFRLGSDLTLPPREPGADQGRGPDPGEPPSLDAPRQVTFIGGAFTLPGPQAALLLSALPPLIHLDGATGQDAVRWPLERMERELRDERPGSHLMAEHLAHLVLIQALRLHLERVGTTQVGWLFALSHPEVSRTLRAMHADPAHAWTVQALAKRVGLSRSTFAARFTAVVGLAPMAYLTRWRMLLAAERLASGEETVARIALSVGYESEAAFSTAFKRVMGGPPRRSGRPLRPVTAPRT</sequence>
<feature type="region of interest" description="Disordered" evidence="4">
    <location>
        <begin position="78"/>
        <end position="105"/>
    </location>
</feature>
<dbReference type="InterPro" id="IPR009057">
    <property type="entry name" value="Homeodomain-like_sf"/>
</dbReference>
<evidence type="ECO:0000256" key="2">
    <source>
        <dbReference type="ARBA" id="ARBA00023125"/>
    </source>
</evidence>
<protein>
    <submittedName>
        <fullName evidence="6">AraC family transcriptional regulator</fullName>
    </submittedName>
</protein>
<dbReference type="PANTHER" id="PTHR46796">
    <property type="entry name" value="HTH-TYPE TRANSCRIPTIONAL ACTIVATOR RHAS-RELATED"/>
    <property type="match status" value="1"/>
</dbReference>
<dbReference type="GO" id="GO:0043565">
    <property type="term" value="F:sequence-specific DNA binding"/>
    <property type="evidence" value="ECO:0007669"/>
    <property type="project" value="InterPro"/>
</dbReference>
<dbReference type="AlphaFoldDB" id="A0AAU7U5Q0"/>
<keyword evidence="3" id="KW-0804">Transcription</keyword>
<dbReference type="InterPro" id="IPR050204">
    <property type="entry name" value="AraC_XylS_family_regulators"/>
</dbReference>
<dbReference type="InterPro" id="IPR018062">
    <property type="entry name" value="HTH_AraC-typ_CS"/>
</dbReference>
<organism evidence="6">
    <name type="scientific">Deinococcus sonorensis KR-87</name>
    <dbReference type="NCBI Taxonomy" id="694439"/>
    <lineage>
        <taxon>Bacteria</taxon>
        <taxon>Thermotogati</taxon>
        <taxon>Deinococcota</taxon>
        <taxon>Deinococci</taxon>
        <taxon>Deinococcales</taxon>
        <taxon>Deinococcaceae</taxon>
        <taxon>Deinococcus</taxon>
    </lineage>
</organism>
<reference evidence="6" key="1">
    <citation type="submission" date="2024-06" db="EMBL/GenBank/DDBJ databases">
        <title>Draft Genome Sequence of Deinococcus sonorensis Type Strain KR-87, a Biofilm Producing Representative of the Genus Deinococcus.</title>
        <authorList>
            <person name="Boren L.S."/>
            <person name="Grosso R.A."/>
            <person name="Hugenberg-Cox A.N."/>
            <person name="Hill J.T.E."/>
            <person name="Albert C.M."/>
            <person name="Tuohy J.M."/>
        </authorList>
    </citation>
    <scope>NUCLEOTIDE SEQUENCE</scope>
    <source>
        <strain evidence="6">KR-87</strain>
        <plasmid evidence="6">pDson01</plasmid>
    </source>
</reference>
<keyword evidence="1" id="KW-0805">Transcription regulation</keyword>
<dbReference type="InterPro" id="IPR032783">
    <property type="entry name" value="AraC_lig"/>
</dbReference>
<dbReference type="InterPro" id="IPR011051">
    <property type="entry name" value="RmlC_Cupin_sf"/>
</dbReference>
<dbReference type="PROSITE" id="PS00041">
    <property type="entry name" value="HTH_ARAC_FAMILY_1"/>
    <property type="match status" value="1"/>
</dbReference>
<name>A0AAU7U5Q0_9DEIO</name>
<dbReference type="SMART" id="SM00342">
    <property type="entry name" value="HTH_ARAC"/>
    <property type="match status" value="1"/>
</dbReference>
<dbReference type="SUPFAM" id="SSF46689">
    <property type="entry name" value="Homeodomain-like"/>
    <property type="match status" value="2"/>
</dbReference>
<proteinExistence type="predicted"/>
<dbReference type="RefSeq" id="WP_350241324.1">
    <property type="nucleotide sequence ID" value="NZ_CP158297.1"/>
</dbReference>